<dbReference type="SUPFAM" id="SSF50978">
    <property type="entry name" value="WD40 repeat-like"/>
    <property type="match status" value="1"/>
</dbReference>
<sequence>MLTLSGRFVRASKYRHVYGQPFKKEMCYENLKVTISAFDSNIVKCNGRYLSVNANGIGAFLVIPVDEVGKAPDKVPMFRGHTGGLVLDTDFDPFHENRLASAGEDGKILLWEIPPDYTFTHVDPDNIQDVAPVASLTGHSRKVGHVVYHPVAENVLASSSFDYSVKLWNLDTKQCERTLQHKDLVTSFCFNYDGSKIVTASRDKKIRVWDVHTGKVLSEGPGHTGAKAPRVCWLGKHDRFVTTGFDRFSERQLGVWKADKVEDGPVGGFYSVDASSGVLMPFFDDSTNILFVAGKGDGNVRYYEFDKDELYLISEFPSTSPQRGYAIGPKRFVNVRENEIVRAYKLHNDNIVEPISFIVPRRSEMFQDDIYPDAPAGVPALTAEEFFGGKTSGPVLVSMRDLYEGSEEPATCVGETQKVETQKGETQKVEEPKQEQDKEQDKEKETPEPLRPLPAAEPDLKNKEEVTTLLNKVNEMSDDDTQEVDADDEEWQEVTEREVKEKEEKEKEEKTLKEEVEAKEPEEKTQEAVEEPKQAVEEAIKDVKKISSEVVSDKETAAPKTVPETASSSSISSSTVRAAGGLKSSMDKLHALVTQLESAVDQLQAVNTAKDERLAALEAKIDQLLAKTD</sequence>
<keyword evidence="3 8" id="KW-0853">WD repeat</keyword>
<dbReference type="STRING" id="871575.W1QF89"/>
<evidence type="ECO:0000259" key="12">
    <source>
        <dbReference type="SMART" id="SM01166"/>
    </source>
</evidence>
<dbReference type="FunFam" id="2.130.10.10:FF:000197">
    <property type="entry name" value="Coronin"/>
    <property type="match status" value="1"/>
</dbReference>
<dbReference type="InterPro" id="IPR015048">
    <property type="entry name" value="DUF1899"/>
</dbReference>
<evidence type="ECO:0000313" key="14">
    <source>
        <dbReference type="Proteomes" id="UP000008673"/>
    </source>
</evidence>
<feature type="compositionally biased region" description="Basic and acidic residues" evidence="11">
    <location>
        <begin position="494"/>
        <end position="535"/>
    </location>
</feature>
<accession>W1QF89</accession>
<dbReference type="SMART" id="SM01166">
    <property type="entry name" value="DUF1899"/>
    <property type="match status" value="1"/>
</dbReference>
<feature type="repeat" description="WD" evidence="8">
    <location>
        <begin position="136"/>
        <end position="178"/>
    </location>
</feature>
<feature type="compositionally biased region" description="Basic and acidic residues" evidence="11">
    <location>
        <begin position="417"/>
        <end position="448"/>
    </location>
</feature>
<evidence type="ECO:0000256" key="6">
    <source>
        <dbReference type="ARBA" id="ARBA00023203"/>
    </source>
</evidence>
<feature type="region of interest" description="Disordered" evidence="11">
    <location>
        <begin position="551"/>
        <end position="574"/>
    </location>
</feature>
<dbReference type="GO" id="GO:0030139">
    <property type="term" value="C:endocytic vesicle"/>
    <property type="evidence" value="ECO:0007669"/>
    <property type="project" value="EnsemblFungi"/>
</dbReference>
<evidence type="ECO:0000256" key="8">
    <source>
        <dbReference type="PROSITE-ProRule" id="PRU00221"/>
    </source>
</evidence>
<dbReference type="Pfam" id="PF16300">
    <property type="entry name" value="WD40_4"/>
    <property type="match status" value="1"/>
</dbReference>
<dbReference type="OMA" id="NFQDDIY"/>
<dbReference type="GO" id="GO:0110085">
    <property type="term" value="C:mitotic actomyosin contractile ring"/>
    <property type="evidence" value="ECO:0007669"/>
    <property type="project" value="EnsemblFungi"/>
</dbReference>
<evidence type="ECO:0000256" key="3">
    <source>
        <dbReference type="ARBA" id="ARBA00022574"/>
    </source>
</evidence>
<dbReference type="SMART" id="SM01167">
    <property type="entry name" value="DUF1900"/>
    <property type="match status" value="1"/>
</dbReference>
<evidence type="ECO:0000256" key="7">
    <source>
        <dbReference type="ARBA" id="ARBA00062568"/>
    </source>
</evidence>
<feature type="region of interest" description="Disordered" evidence="11">
    <location>
        <begin position="407"/>
        <end position="535"/>
    </location>
</feature>
<evidence type="ECO:0000256" key="5">
    <source>
        <dbReference type="ARBA" id="ARBA00023054"/>
    </source>
</evidence>
<dbReference type="PROSITE" id="PS50294">
    <property type="entry name" value="WD_REPEATS_REGION"/>
    <property type="match status" value="2"/>
</dbReference>
<dbReference type="GO" id="GO:0071846">
    <property type="term" value="P:actin filament debranching"/>
    <property type="evidence" value="ECO:0007669"/>
    <property type="project" value="EnsemblFungi"/>
</dbReference>
<comment type="caution">
    <text evidence="13">The sequence shown here is derived from an EMBL/GenBank/DDBJ whole genome shotgun (WGS) entry which is preliminary data.</text>
</comment>
<dbReference type="SMART" id="SM00320">
    <property type="entry name" value="WD40"/>
    <property type="match status" value="4"/>
</dbReference>
<dbReference type="Proteomes" id="UP000008673">
    <property type="component" value="Unassembled WGS sequence"/>
</dbReference>
<dbReference type="PRINTS" id="PR00320">
    <property type="entry name" value="GPROTEINBRPT"/>
</dbReference>
<dbReference type="GO" id="GO:0030479">
    <property type="term" value="C:actin cortical patch"/>
    <property type="evidence" value="ECO:0007669"/>
    <property type="project" value="EnsemblFungi"/>
</dbReference>
<keyword evidence="5 10" id="KW-0175">Coiled coil</keyword>
<evidence type="ECO:0000256" key="1">
    <source>
        <dbReference type="ARBA" id="ARBA00009482"/>
    </source>
</evidence>
<dbReference type="PROSITE" id="PS00678">
    <property type="entry name" value="WD_REPEATS_1"/>
    <property type="match status" value="2"/>
</dbReference>
<dbReference type="AlphaFoldDB" id="W1QF89"/>
<dbReference type="PROSITE" id="PS50082">
    <property type="entry name" value="WD_REPEATS_2"/>
    <property type="match status" value="2"/>
</dbReference>
<evidence type="ECO:0000256" key="2">
    <source>
        <dbReference type="ARBA" id="ARBA00022553"/>
    </source>
</evidence>
<dbReference type="GO" id="GO:2000601">
    <property type="term" value="P:positive regulation of Arp2/3 complex-mediated actin nucleation"/>
    <property type="evidence" value="ECO:0007669"/>
    <property type="project" value="EnsemblFungi"/>
</dbReference>
<dbReference type="EMBL" id="AEOI02000007">
    <property type="protein sequence ID" value="ESW99677.1"/>
    <property type="molecule type" value="Genomic_DNA"/>
</dbReference>
<dbReference type="PANTHER" id="PTHR10856:SF0">
    <property type="entry name" value="CORONIN"/>
    <property type="match status" value="1"/>
</dbReference>
<feature type="compositionally biased region" description="Acidic residues" evidence="11">
    <location>
        <begin position="476"/>
        <end position="493"/>
    </location>
</feature>
<evidence type="ECO:0000256" key="4">
    <source>
        <dbReference type="ARBA" id="ARBA00022737"/>
    </source>
</evidence>
<dbReference type="InterPro" id="IPR015943">
    <property type="entry name" value="WD40/YVTN_repeat-like_dom_sf"/>
</dbReference>
<organism evidence="13 14">
    <name type="scientific">Ogataea parapolymorpha (strain ATCC 26012 / BCRC 20466 / JCM 22074 / NRRL Y-7560 / DL-1)</name>
    <name type="common">Yeast</name>
    <name type="synonym">Hansenula polymorpha</name>
    <dbReference type="NCBI Taxonomy" id="871575"/>
    <lineage>
        <taxon>Eukaryota</taxon>
        <taxon>Fungi</taxon>
        <taxon>Dikarya</taxon>
        <taxon>Ascomycota</taxon>
        <taxon>Saccharomycotina</taxon>
        <taxon>Pichiomycetes</taxon>
        <taxon>Pichiales</taxon>
        <taxon>Pichiaceae</taxon>
        <taxon>Ogataea</taxon>
    </lineage>
</organism>
<dbReference type="PANTHER" id="PTHR10856">
    <property type="entry name" value="CORONIN"/>
    <property type="match status" value="1"/>
</dbReference>
<dbReference type="Gene3D" id="2.130.10.10">
    <property type="entry name" value="YVTN repeat-like/Quinoprotein amine dehydrogenase"/>
    <property type="match status" value="1"/>
</dbReference>
<dbReference type="HOGENOM" id="CLU_026859_3_2_1"/>
<dbReference type="GO" id="GO:1990819">
    <property type="term" value="C:mating projection actin fusion focus"/>
    <property type="evidence" value="ECO:0007669"/>
    <property type="project" value="EnsemblFungi"/>
</dbReference>
<dbReference type="InterPro" id="IPR001680">
    <property type="entry name" value="WD40_rpt"/>
</dbReference>
<dbReference type="GO" id="GO:0008017">
    <property type="term" value="F:microtubule binding"/>
    <property type="evidence" value="ECO:0007669"/>
    <property type="project" value="EnsemblFungi"/>
</dbReference>
<comment type="subunit">
    <text evidence="7">Binds to F-actin.</text>
</comment>
<dbReference type="InterPro" id="IPR015505">
    <property type="entry name" value="Coronin"/>
</dbReference>
<keyword evidence="2" id="KW-0597">Phosphoprotein</keyword>
<dbReference type="RefSeq" id="XP_013935349.1">
    <property type="nucleotide sequence ID" value="XM_014079874.1"/>
</dbReference>
<evidence type="ECO:0000313" key="13">
    <source>
        <dbReference type="EMBL" id="ESW99677.1"/>
    </source>
</evidence>
<feature type="repeat" description="WD" evidence="8">
    <location>
        <begin position="178"/>
        <end position="219"/>
    </location>
</feature>
<feature type="domain" description="DUF1899" evidence="12">
    <location>
        <begin position="7"/>
        <end position="69"/>
    </location>
</feature>
<dbReference type="KEGG" id="opa:HPODL_03553"/>
<dbReference type="GO" id="GO:0051666">
    <property type="term" value="P:actin cortical patch localization"/>
    <property type="evidence" value="ECO:0007669"/>
    <property type="project" value="EnsemblFungi"/>
</dbReference>
<dbReference type="InterPro" id="IPR020472">
    <property type="entry name" value="WD40_PAC1"/>
</dbReference>
<dbReference type="GO" id="GO:0030674">
    <property type="term" value="F:protein-macromolecule adaptor activity"/>
    <property type="evidence" value="ECO:0007669"/>
    <property type="project" value="EnsemblFungi"/>
</dbReference>
<dbReference type="GeneID" id="25772991"/>
<dbReference type="GO" id="GO:0034316">
    <property type="term" value="P:negative regulation of Arp2/3 complex-mediated actin nucleation"/>
    <property type="evidence" value="ECO:0007669"/>
    <property type="project" value="EnsemblFungi"/>
</dbReference>
<comment type="similarity">
    <text evidence="1 9">Belongs to the WD repeat coronin family.</text>
</comment>
<dbReference type="GO" id="GO:0051015">
    <property type="term" value="F:actin filament binding"/>
    <property type="evidence" value="ECO:0007669"/>
    <property type="project" value="EnsemblFungi"/>
</dbReference>
<evidence type="ECO:0000256" key="11">
    <source>
        <dbReference type="SAM" id="MobiDB-lite"/>
    </source>
</evidence>
<name>W1QF89_OGAPD</name>
<dbReference type="GO" id="GO:0007017">
    <property type="term" value="P:microtubule-based process"/>
    <property type="evidence" value="ECO:0007669"/>
    <property type="project" value="EnsemblFungi"/>
</dbReference>
<dbReference type="OrthoDB" id="1850764at2759"/>
<dbReference type="GO" id="GO:0071933">
    <property type="term" value="F:Arp2/3 complex binding"/>
    <property type="evidence" value="ECO:0007669"/>
    <property type="project" value="EnsemblFungi"/>
</dbReference>
<evidence type="ECO:0000256" key="9">
    <source>
        <dbReference type="RuleBase" id="RU280818"/>
    </source>
</evidence>
<dbReference type="eggNOG" id="KOG0303">
    <property type="taxonomic scope" value="Eukaryota"/>
</dbReference>
<evidence type="ECO:0000256" key="10">
    <source>
        <dbReference type="SAM" id="Coils"/>
    </source>
</evidence>
<gene>
    <name evidence="13" type="ORF">HPODL_03553</name>
</gene>
<dbReference type="InterPro" id="IPR036322">
    <property type="entry name" value="WD40_repeat_dom_sf"/>
</dbReference>
<dbReference type="Pfam" id="PF00400">
    <property type="entry name" value="WD40"/>
    <property type="match status" value="3"/>
</dbReference>
<proteinExistence type="inferred from homology"/>
<protein>
    <recommendedName>
        <fullName evidence="9">Coronin</fullName>
    </recommendedName>
</protein>
<reference evidence="13 14" key="1">
    <citation type="journal article" date="2013" name="BMC Genomics">
        <title>Genome sequence and analysis of methylotrophic yeast Hansenula polymorpha DL1.</title>
        <authorList>
            <person name="Ravin N.V."/>
            <person name="Eldarov M.A."/>
            <person name="Kadnikov V.V."/>
            <person name="Beletsky A.V."/>
            <person name="Schneider J."/>
            <person name="Mardanova E.S."/>
            <person name="Smekalova E.M."/>
            <person name="Zvereva M.I."/>
            <person name="Dontsova O.A."/>
            <person name="Mardanov A.V."/>
            <person name="Skryabin K.G."/>
        </authorList>
    </citation>
    <scope>NUCLEOTIDE SEQUENCE [LARGE SCALE GENOMIC DNA]</scope>
    <source>
        <strain evidence="14">ATCC 26012 / BCRC 20466 / JCM 22074 / NRRL Y-7560 / DL-1</strain>
    </source>
</reference>
<keyword evidence="6" id="KW-0009">Actin-binding</keyword>
<keyword evidence="14" id="KW-1185">Reference proteome</keyword>
<dbReference type="InterPro" id="IPR019775">
    <property type="entry name" value="WD40_repeat_CS"/>
</dbReference>
<keyword evidence="4 9" id="KW-0677">Repeat</keyword>
<feature type="coiled-coil region" evidence="10">
    <location>
        <begin position="586"/>
        <end position="627"/>
    </location>
</feature>
<dbReference type="GO" id="GO:0007015">
    <property type="term" value="P:actin filament organization"/>
    <property type="evidence" value="ECO:0007669"/>
    <property type="project" value="EnsemblFungi"/>
</dbReference>
<dbReference type="Pfam" id="PF08953">
    <property type="entry name" value="DUF1899"/>
    <property type="match status" value="1"/>
</dbReference>